<keyword evidence="7" id="KW-1185">Reference proteome</keyword>
<dbReference type="Gene3D" id="1.20.1250.20">
    <property type="entry name" value="MFS general substrate transporter like domains"/>
    <property type="match status" value="2"/>
</dbReference>
<dbReference type="STRING" id="1349421.OI18_10640"/>
<feature type="transmembrane region" description="Helical" evidence="4">
    <location>
        <begin position="361"/>
        <end position="380"/>
    </location>
</feature>
<evidence type="ECO:0000256" key="3">
    <source>
        <dbReference type="ARBA" id="ARBA00023136"/>
    </source>
</evidence>
<protein>
    <submittedName>
        <fullName evidence="6">ABC transporter permease</fullName>
    </submittedName>
</protein>
<dbReference type="SUPFAM" id="SSF103473">
    <property type="entry name" value="MFS general substrate transporter"/>
    <property type="match status" value="1"/>
</dbReference>
<feature type="transmembrane region" description="Helical" evidence="4">
    <location>
        <begin position="76"/>
        <end position="97"/>
    </location>
</feature>
<dbReference type="AlphaFoldDB" id="A0A0C1L538"/>
<name>A0A0C1L538_9BACT</name>
<dbReference type="Proteomes" id="UP000031408">
    <property type="component" value="Unassembled WGS sequence"/>
</dbReference>
<feature type="transmembrane region" description="Helical" evidence="4">
    <location>
        <begin position="35"/>
        <end position="55"/>
    </location>
</feature>
<dbReference type="InterPro" id="IPR011701">
    <property type="entry name" value="MFS"/>
</dbReference>
<organism evidence="6 7">
    <name type="scientific">Flavihumibacter solisilvae</name>
    <dbReference type="NCBI Taxonomy" id="1349421"/>
    <lineage>
        <taxon>Bacteria</taxon>
        <taxon>Pseudomonadati</taxon>
        <taxon>Bacteroidota</taxon>
        <taxon>Chitinophagia</taxon>
        <taxon>Chitinophagales</taxon>
        <taxon>Chitinophagaceae</taxon>
        <taxon>Flavihumibacter</taxon>
    </lineage>
</organism>
<dbReference type="InterPro" id="IPR036259">
    <property type="entry name" value="MFS_trans_sf"/>
</dbReference>
<dbReference type="Pfam" id="PF07690">
    <property type="entry name" value="MFS_1"/>
    <property type="match status" value="2"/>
</dbReference>
<comment type="caution">
    <text evidence="6">The sequence shown here is derived from an EMBL/GenBank/DDBJ whole genome shotgun (WGS) entry which is preliminary data.</text>
</comment>
<dbReference type="PANTHER" id="PTHR23518">
    <property type="entry name" value="C-METHYLTRANSFERASE"/>
    <property type="match status" value="1"/>
</dbReference>
<dbReference type="InterPro" id="IPR020846">
    <property type="entry name" value="MFS_dom"/>
</dbReference>
<keyword evidence="2 4" id="KW-1133">Transmembrane helix</keyword>
<dbReference type="EMBL" id="JSVC01000011">
    <property type="protein sequence ID" value="KIC94671.1"/>
    <property type="molecule type" value="Genomic_DNA"/>
</dbReference>
<reference evidence="6 7" key="1">
    <citation type="submission" date="2014-11" db="EMBL/GenBank/DDBJ databases">
        <title>Genome sequence of Flavihumibacter solisilvae 3-3.</title>
        <authorList>
            <person name="Zhou G."/>
            <person name="Li M."/>
            <person name="Wang G."/>
        </authorList>
    </citation>
    <scope>NUCLEOTIDE SEQUENCE [LARGE SCALE GENOMIC DNA]</scope>
    <source>
        <strain evidence="6 7">3-3</strain>
    </source>
</reference>
<sequence>MISKTVWILALVSLFADLASEMLYPVVPVYLKQTGFSVALIGILEGIAEFTVGLSKGYFGKRSDDSGKRLPFVRTGYFLSAVSKPMMAVLTYPWWIFLARVTDRLGKGIRTAARDAVLSAQSEPHNRARIFGFHRAWDTTGAILGPVAALIFLQHYPGNYTSLFYWALIPGLIAVILLFLLKETTSPLPAKSSGGFFSYFSYWKDAGKSYHRLITPLLIFAVANSSDAFLLLQAKNLTGSDVITISAYIFYNVVYALAAYPMGVLADRWGYRKVMTGGLIAFCITYAGFAFVSKTFLVYVLFFIYGIYAAATEGLSKAWISNLANPGKTATAIGLYTSAQSICTLLSSTIAGLLWTGFGPAAAFGFSALLALIALLALALRKF</sequence>
<keyword evidence="3 4" id="KW-0472">Membrane</keyword>
<evidence type="ECO:0000313" key="6">
    <source>
        <dbReference type="EMBL" id="KIC94671.1"/>
    </source>
</evidence>
<dbReference type="CDD" id="cd17370">
    <property type="entry name" value="MFS_MJ1317_like"/>
    <property type="match status" value="1"/>
</dbReference>
<feature type="domain" description="Major facilitator superfamily (MFS) profile" evidence="5">
    <location>
        <begin position="5"/>
        <end position="383"/>
    </location>
</feature>
<feature type="transmembrane region" description="Helical" evidence="4">
    <location>
        <begin position="274"/>
        <end position="292"/>
    </location>
</feature>
<feature type="transmembrane region" description="Helical" evidence="4">
    <location>
        <begin position="332"/>
        <end position="355"/>
    </location>
</feature>
<dbReference type="OrthoDB" id="9803985at2"/>
<gene>
    <name evidence="6" type="ORF">OI18_10640</name>
</gene>
<dbReference type="RefSeq" id="WP_039139924.1">
    <property type="nucleotide sequence ID" value="NZ_JSVC01000011.1"/>
</dbReference>
<proteinExistence type="predicted"/>
<evidence type="ECO:0000256" key="4">
    <source>
        <dbReference type="SAM" id="Phobius"/>
    </source>
</evidence>
<evidence type="ECO:0000256" key="1">
    <source>
        <dbReference type="ARBA" id="ARBA00022692"/>
    </source>
</evidence>
<accession>A0A0C1L538</accession>
<feature type="transmembrane region" description="Helical" evidence="4">
    <location>
        <begin position="163"/>
        <end position="181"/>
    </location>
</feature>
<evidence type="ECO:0000256" key="2">
    <source>
        <dbReference type="ARBA" id="ARBA00022989"/>
    </source>
</evidence>
<dbReference type="GO" id="GO:0022857">
    <property type="term" value="F:transmembrane transporter activity"/>
    <property type="evidence" value="ECO:0007669"/>
    <property type="project" value="InterPro"/>
</dbReference>
<feature type="transmembrane region" description="Helical" evidence="4">
    <location>
        <begin position="243"/>
        <end position="262"/>
    </location>
</feature>
<feature type="transmembrane region" description="Helical" evidence="4">
    <location>
        <begin position="298"/>
        <end position="320"/>
    </location>
</feature>
<feature type="transmembrane region" description="Helical" evidence="4">
    <location>
        <begin position="213"/>
        <end position="231"/>
    </location>
</feature>
<evidence type="ECO:0000259" key="5">
    <source>
        <dbReference type="PROSITE" id="PS50850"/>
    </source>
</evidence>
<evidence type="ECO:0000313" key="7">
    <source>
        <dbReference type="Proteomes" id="UP000031408"/>
    </source>
</evidence>
<keyword evidence="1 4" id="KW-0812">Transmembrane</keyword>
<dbReference type="PROSITE" id="PS50850">
    <property type="entry name" value="MFS"/>
    <property type="match status" value="1"/>
</dbReference>
<dbReference type="PANTHER" id="PTHR23518:SF2">
    <property type="entry name" value="MAJOR FACILITATOR SUPERFAMILY TRANSPORTER"/>
    <property type="match status" value="1"/>
</dbReference>